<comment type="caution">
    <text evidence="1">The sequence shown here is derived from an EMBL/GenBank/DDBJ whole genome shotgun (WGS) entry which is preliminary data.</text>
</comment>
<sequence>LNWLHTTQTNPQINEKMTSIIRFIQRGVLSIVTHRPQTHRGVAKPIFYSAHQLKTPSTTSPPSTIFSGLFRPLLRSSFIHQTGLPLKTSFYFGSSQPGTLLRSFSTIPIRAFSDSIINAQANQDDISVGRLPFEFKIKDPIVDEIMHDIVASRFSFPAPSFDD</sequence>
<feature type="non-terminal residue" evidence="1">
    <location>
        <position position="1"/>
    </location>
</feature>
<gene>
    <name evidence="1" type="ORF">PSTT_03657</name>
</gene>
<dbReference type="VEuPathDB" id="FungiDB:PSHT_16083"/>
<proteinExistence type="predicted"/>
<dbReference type="VEuPathDB" id="FungiDB:PSTT_03657"/>
<name>A0A2S4VVH1_9BASI</name>
<evidence type="ECO:0000313" key="2">
    <source>
        <dbReference type="Proteomes" id="UP000239156"/>
    </source>
</evidence>
<keyword evidence="2" id="KW-1185">Reference proteome</keyword>
<reference evidence="1" key="1">
    <citation type="submission" date="2017-12" db="EMBL/GenBank/DDBJ databases">
        <title>Gene loss provides genomic basis for host adaptation in cereal stripe rust fungi.</title>
        <authorList>
            <person name="Xia C."/>
        </authorList>
    </citation>
    <scope>NUCLEOTIDE SEQUENCE [LARGE SCALE GENOMIC DNA]</scope>
    <source>
        <strain evidence="1">93-210</strain>
    </source>
</reference>
<dbReference type="EMBL" id="PKSL01000024">
    <property type="protein sequence ID" value="POW13499.1"/>
    <property type="molecule type" value="Genomic_DNA"/>
</dbReference>
<protein>
    <submittedName>
        <fullName evidence="1">Uncharacterized protein</fullName>
    </submittedName>
</protein>
<organism evidence="1 2">
    <name type="scientific">Puccinia striiformis</name>
    <dbReference type="NCBI Taxonomy" id="27350"/>
    <lineage>
        <taxon>Eukaryota</taxon>
        <taxon>Fungi</taxon>
        <taxon>Dikarya</taxon>
        <taxon>Basidiomycota</taxon>
        <taxon>Pucciniomycotina</taxon>
        <taxon>Pucciniomycetes</taxon>
        <taxon>Pucciniales</taxon>
        <taxon>Pucciniaceae</taxon>
        <taxon>Puccinia</taxon>
    </lineage>
</organism>
<accession>A0A2S4VVH1</accession>
<evidence type="ECO:0000313" key="1">
    <source>
        <dbReference type="EMBL" id="POW13499.1"/>
    </source>
</evidence>
<dbReference type="Proteomes" id="UP000239156">
    <property type="component" value="Unassembled WGS sequence"/>
</dbReference>
<dbReference type="AlphaFoldDB" id="A0A2S4VVH1"/>